<evidence type="ECO:0000313" key="2">
    <source>
        <dbReference type="Proteomes" id="UP000236291"/>
    </source>
</evidence>
<protein>
    <submittedName>
        <fullName evidence="1">Uncharacterized protein</fullName>
    </submittedName>
</protein>
<name>A0A2K3L116_TRIPR</name>
<comment type="caution">
    <text evidence="1">The sequence shown here is derived from an EMBL/GenBank/DDBJ whole genome shotgun (WGS) entry which is preliminary data.</text>
</comment>
<gene>
    <name evidence="1" type="ORF">L195_g028124</name>
</gene>
<evidence type="ECO:0000313" key="1">
    <source>
        <dbReference type="EMBL" id="PNX72234.1"/>
    </source>
</evidence>
<feature type="non-terminal residue" evidence="1">
    <location>
        <position position="112"/>
    </location>
</feature>
<dbReference type="Proteomes" id="UP000236291">
    <property type="component" value="Unassembled WGS sequence"/>
</dbReference>
<dbReference type="AlphaFoldDB" id="A0A2K3L116"/>
<sequence length="112" mass="13011">MSGTRGWNGKVLLPSEVADAIAIEFFLTGVRPDRDRKDKRRWIPEHSDMFSVRSTYSFLQNMSITPIIEPGVISALQRIWLNGVPTKVDIIIFEERWNHFNLFGTLVKHNKR</sequence>
<proteinExistence type="predicted"/>
<dbReference type="EMBL" id="ASHM01024381">
    <property type="protein sequence ID" value="PNX72234.1"/>
    <property type="molecule type" value="Genomic_DNA"/>
</dbReference>
<accession>A0A2K3L116</accession>
<reference evidence="1 2" key="1">
    <citation type="journal article" date="2014" name="Am. J. Bot.">
        <title>Genome assembly and annotation for red clover (Trifolium pratense; Fabaceae).</title>
        <authorList>
            <person name="Istvanek J."/>
            <person name="Jaros M."/>
            <person name="Krenek A."/>
            <person name="Repkova J."/>
        </authorList>
    </citation>
    <scope>NUCLEOTIDE SEQUENCE [LARGE SCALE GENOMIC DNA]</scope>
    <source>
        <strain evidence="2">cv. Tatra</strain>
        <tissue evidence="1">Young leaves</tissue>
    </source>
</reference>
<organism evidence="1 2">
    <name type="scientific">Trifolium pratense</name>
    <name type="common">Red clover</name>
    <dbReference type="NCBI Taxonomy" id="57577"/>
    <lineage>
        <taxon>Eukaryota</taxon>
        <taxon>Viridiplantae</taxon>
        <taxon>Streptophyta</taxon>
        <taxon>Embryophyta</taxon>
        <taxon>Tracheophyta</taxon>
        <taxon>Spermatophyta</taxon>
        <taxon>Magnoliopsida</taxon>
        <taxon>eudicotyledons</taxon>
        <taxon>Gunneridae</taxon>
        <taxon>Pentapetalae</taxon>
        <taxon>rosids</taxon>
        <taxon>fabids</taxon>
        <taxon>Fabales</taxon>
        <taxon>Fabaceae</taxon>
        <taxon>Papilionoideae</taxon>
        <taxon>50 kb inversion clade</taxon>
        <taxon>NPAAA clade</taxon>
        <taxon>Hologalegina</taxon>
        <taxon>IRL clade</taxon>
        <taxon>Trifolieae</taxon>
        <taxon>Trifolium</taxon>
    </lineage>
</organism>
<reference evidence="1 2" key="2">
    <citation type="journal article" date="2017" name="Front. Plant Sci.">
        <title>Gene Classification and Mining of Molecular Markers Useful in Red Clover (Trifolium pratense) Breeding.</title>
        <authorList>
            <person name="Istvanek J."/>
            <person name="Dluhosova J."/>
            <person name="Dluhos P."/>
            <person name="Patkova L."/>
            <person name="Nedelnik J."/>
            <person name="Repkova J."/>
        </authorList>
    </citation>
    <scope>NUCLEOTIDE SEQUENCE [LARGE SCALE GENOMIC DNA]</scope>
    <source>
        <strain evidence="2">cv. Tatra</strain>
        <tissue evidence="1">Young leaves</tissue>
    </source>
</reference>